<feature type="compositionally biased region" description="Basic and acidic residues" evidence="1">
    <location>
        <begin position="249"/>
        <end position="262"/>
    </location>
</feature>
<sequence>MENEVVTISSDEEWEESRATPVRLEDGSGEEETLPQGSPWEDQPHTDRIHSIHHSTIDVSVTLEDMIMVLRGNLTTVNVQAPGVQRTPPHVEEPTFFPGSSTPSQPETHNVLTNEESERWASPTPWTASEGEDEDQLPPREAGSGREHCPSVPNPASRVASRAEAGEPKELWNSTRVAFRYIPGAVENIRRLAEPVCRSERASGRPWADRRDRYARSHACPNVAETSSYGGTTRRRRQASFAEPQPKWRKLDDSRMGGSNHQRELGDVLEGWLSDEASWSSVEDGAEREAFLSIRRMDGAPWQRRLWNW</sequence>
<dbReference type="OMA" id="MENEVVT"/>
<reference evidence="2 3" key="1">
    <citation type="journal article" date="2019" name="J. Hered.">
        <title>An Improved Genome Assembly for Drosophila navojoa, the Basal Species in the mojavensis Cluster.</title>
        <authorList>
            <person name="Vanderlinde T."/>
            <person name="Dupim E.G."/>
            <person name="Nazario-Yepiz N.O."/>
            <person name="Carvalho A.B."/>
        </authorList>
    </citation>
    <scope>NUCLEOTIDE SEQUENCE [LARGE SCALE GENOMIC DNA]</scope>
    <source>
        <strain evidence="2">Navoj_Jal97</strain>
        <tissue evidence="2">Whole organism</tissue>
    </source>
</reference>
<evidence type="ECO:0000313" key="3">
    <source>
        <dbReference type="Proteomes" id="UP000295192"/>
    </source>
</evidence>
<dbReference type="AlphaFoldDB" id="A0A484APP2"/>
<keyword evidence="3" id="KW-1185">Reference proteome</keyword>
<dbReference type="Proteomes" id="UP000295192">
    <property type="component" value="Unassembled WGS sequence"/>
</dbReference>
<feature type="region of interest" description="Disordered" evidence="1">
    <location>
        <begin position="1"/>
        <end position="46"/>
    </location>
</feature>
<feature type="compositionally biased region" description="Polar residues" evidence="1">
    <location>
        <begin position="98"/>
        <end position="114"/>
    </location>
</feature>
<accession>A0A484APP2</accession>
<dbReference type="EMBL" id="LSRL02003283">
    <property type="protein sequence ID" value="TDG38494.1"/>
    <property type="molecule type" value="Genomic_DNA"/>
</dbReference>
<feature type="region of interest" description="Disordered" evidence="1">
    <location>
        <begin position="81"/>
        <end position="167"/>
    </location>
</feature>
<evidence type="ECO:0000256" key="1">
    <source>
        <dbReference type="SAM" id="MobiDB-lite"/>
    </source>
</evidence>
<name>A0A484APP2_DRONA</name>
<protein>
    <submittedName>
        <fullName evidence="2">Uncharacterized protein</fullName>
    </submittedName>
</protein>
<feature type="region of interest" description="Disordered" evidence="1">
    <location>
        <begin position="223"/>
        <end position="262"/>
    </location>
</feature>
<organism evidence="2 3">
    <name type="scientific">Drosophila navojoa</name>
    <name type="common">Fruit fly</name>
    <dbReference type="NCBI Taxonomy" id="7232"/>
    <lineage>
        <taxon>Eukaryota</taxon>
        <taxon>Metazoa</taxon>
        <taxon>Ecdysozoa</taxon>
        <taxon>Arthropoda</taxon>
        <taxon>Hexapoda</taxon>
        <taxon>Insecta</taxon>
        <taxon>Pterygota</taxon>
        <taxon>Neoptera</taxon>
        <taxon>Endopterygota</taxon>
        <taxon>Diptera</taxon>
        <taxon>Brachycera</taxon>
        <taxon>Muscomorpha</taxon>
        <taxon>Ephydroidea</taxon>
        <taxon>Drosophilidae</taxon>
        <taxon>Drosophila</taxon>
    </lineage>
</organism>
<gene>
    <name evidence="2" type="ORF">AWZ03_015084</name>
</gene>
<proteinExistence type="predicted"/>
<evidence type="ECO:0000313" key="2">
    <source>
        <dbReference type="EMBL" id="TDG38494.1"/>
    </source>
</evidence>
<comment type="caution">
    <text evidence="2">The sequence shown here is derived from an EMBL/GenBank/DDBJ whole genome shotgun (WGS) entry which is preliminary data.</text>
</comment>